<dbReference type="PANTHER" id="PTHR43747">
    <property type="entry name" value="FAD-BINDING PROTEIN"/>
    <property type="match status" value="1"/>
</dbReference>
<dbReference type="SUPFAM" id="SSF51905">
    <property type="entry name" value="FAD/NAD(P)-binding domain"/>
    <property type="match status" value="1"/>
</dbReference>
<protein>
    <submittedName>
        <fullName evidence="3">Electron-transferring-flavoprotein dehydrogenase</fullName>
        <ecNumber evidence="3">1.5.5.1</ecNumber>
    </submittedName>
</protein>
<dbReference type="AlphaFoldDB" id="A9GGN3"/>
<name>A9GGN3_SORC5</name>
<evidence type="ECO:0000313" key="3">
    <source>
        <dbReference type="EMBL" id="CAN96348.1"/>
    </source>
</evidence>
<keyword evidence="1 3" id="KW-0560">Oxidoreductase</keyword>
<organism evidence="3 4">
    <name type="scientific">Sorangium cellulosum (strain So ce56)</name>
    <name type="common">Polyangium cellulosum (strain So ce56)</name>
    <dbReference type="NCBI Taxonomy" id="448385"/>
    <lineage>
        <taxon>Bacteria</taxon>
        <taxon>Pseudomonadati</taxon>
        <taxon>Myxococcota</taxon>
        <taxon>Polyangia</taxon>
        <taxon>Polyangiales</taxon>
        <taxon>Polyangiaceae</taxon>
        <taxon>Sorangium</taxon>
    </lineage>
</organism>
<keyword evidence="4" id="KW-1185">Reference proteome</keyword>
<evidence type="ECO:0000259" key="2">
    <source>
        <dbReference type="Pfam" id="PF01494"/>
    </source>
</evidence>
<sequence length="621" mass="69753">MRTFDIVIIGSGIAGGFLARQLRLTCPDLGVLVLEAAEAMEDYKVGESTVEVAANYMVRRLNLGTYLYQHQLPKNGLRFFFDSPDRDLPLPRMSEIGSDHMPFHPSFQLERARLERDLVTMNRAAGAEVELGAKVVDVAIDGRGRHTVVYEQGGERREVACRWVCDASGRRHVLFRKLGVKVHKEARLNTAAAWGRYRGVAGLDAVTDAAWRSRARYTSRHLSTNHFMYDGYWIWFIPLAGDLEGTANADPRPALMSVGVVFDKDRIGAGNAPAGALPGPRTRAEFERFLGAHRAARELLEGAELEDFQSYAHLPYHADQYFSTDRYAVTGEAGAFTDPFYSPGSDFIATANEFITQMILSDVRGDRAGFEEKVAAYDAYYRFKYDSTLRLYERMYPVFGSFELYRLKYLLDFNNYYNLVVWPFMADRVTDVGWIREELRFTDLVLRALSTMGEHFASLASDLRARGEYFAQNEGRFANGLNGVAQLETRLGPAIDERFRREQVDRAYGSVFAALVERRLGERGLSDRARLVSELPLPQVLVFRDITPERLARLLQRIAERMTKELRDELPDAGIERIELGASGVISVTGPAEGTKAHADALSRARALWDASAGSLAHIAL</sequence>
<dbReference type="PANTHER" id="PTHR43747:SF5">
    <property type="entry name" value="FAD-BINDING DOMAIN-CONTAINING PROTEIN"/>
    <property type="match status" value="1"/>
</dbReference>
<dbReference type="GO" id="GO:0004174">
    <property type="term" value="F:electron-transferring-flavoprotein dehydrogenase activity"/>
    <property type="evidence" value="ECO:0007669"/>
    <property type="project" value="UniProtKB-EC"/>
</dbReference>
<dbReference type="GO" id="GO:0071949">
    <property type="term" value="F:FAD binding"/>
    <property type="evidence" value="ECO:0007669"/>
    <property type="project" value="InterPro"/>
</dbReference>
<dbReference type="STRING" id="448385.sce6181"/>
<dbReference type="InterPro" id="IPR002938">
    <property type="entry name" value="FAD-bd"/>
</dbReference>
<gene>
    <name evidence="3" type="ordered locus">sce6181</name>
</gene>
<dbReference type="InterPro" id="IPR036188">
    <property type="entry name" value="FAD/NAD-bd_sf"/>
</dbReference>
<dbReference type="EMBL" id="AM746676">
    <property type="protein sequence ID" value="CAN96348.1"/>
    <property type="molecule type" value="Genomic_DNA"/>
</dbReference>
<dbReference type="Gene3D" id="3.50.50.60">
    <property type="entry name" value="FAD/NAD(P)-binding domain"/>
    <property type="match status" value="1"/>
</dbReference>
<dbReference type="RefSeq" id="WP_012238802.1">
    <property type="nucleotide sequence ID" value="NC_010162.1"/>
</dbReference>
<dbReference type="OrthoDB" id="103324at2"/>
<evidence type="ECO:0000313" key="4">
    <source>
        <dbReference type="Proteomes" id="UP000002139"/>
    </source>
</evidence>
<dbReference type="Pfam" id="PF01494">
    <property type="entry name" value="FAD_binding_3"/>
    <property type="match status" value="1"/>
</dbReference>
<dbReference type="BioCyc" id="SCEL448385:SCE_RS31750-MONOMER"/>
<dbReference type="KEGG" id="scl:sce6181"/>
<dbReference type="Proteomes" id="UP000002139">
    <property type="component" value="Chromosome"/>
</dbReference>
<reference evidence="3 4" key="1">
    <citation type="journal article" date="2007" name="Nat. Biotechnol.">
        <title>Complete genome sequence of the myxobacterium Sorangium cellulosum.</title>
        <authorList>
            <person name="Schneiker S."/>
            <person name="Perlova O."/>
            <person name="Kaiser O."/>
            <person name="Gerth K."/>
            <person name="Alici A."/>
            <person name="Altmeyer M.O."/>
            <person name="Bartels D."/>
            <person name="Bekel T."/>
            <person name="Beyer S."/>
            <person name="Bode E."/>
            <person name="Bode H.B."/>
            <person name="Bolten C.J."/>
            <person name="Choudhuri J.V."/>
            <person name="Doss S."/>
            <person name="Elnakady Y.A."/>
            <person name="Frank B."/>
            <person name="Gaigalat L."/>
            <person name="Goesmann A."/>
            <person name="Groeger C."/>
            <person name="Gross F."/>
            <person name="Jelsbak L."/>
            <person name="Jelsbak L."/>
            <person name="Kalinowski J."/>
            <person name="Kegler C."/>
            <person name="Knauber T."/>
            <person name="Konietzny S."/>
            <person name="Kopp M."/>
            <person name="Krause L."/>
            <person name="Krug D."/>
            <person name="Linke B."/>
            <person name="Mahmud T."/>
            <person name="Martinez-Arias R."/>
            <person name="McHardy A.C."/>
            <person name="Merai M."/>
            <person name="Meyer F."/>
            <person name="Mormann S."/>
            <person name="Munoz-Dorado J."/>
            <person name="Perez J."/>
            <person name="Pradella S."/>
            <person name="Rachid S."/>
            <person name="Raddatz G."/>
            <person name="Rosenau F."/>
            <person name="Rueckert C."/>
            <person name="Sasse F."/>
            <person name="Scharfe M."/>
            <person name="Schuster S.C."/>
            <person name="Suen G."/>
            <person name="Treuner-Lange A."/>
            <person name="Velicer G.J."/>
            <person name="Vorholter F.-J."/>
            <person name="Weissman K.J."/>
            <person name="Welch R.D."/>
            <person name="Wenzel S.C."/>
            <person name="Whitworth D.E."/>
            <person name="Wilhelm S."/>
            <person name="Wittmann C."/>
            <person name="Bloecker H."/>
            <person name="Puehler A."/>
            <person name="Mueller R."/>
        </authorList>
    </citation>
    <scope>NUCLEOTIDE SEQUENCE [LARGE SCALE GENOMIC DNA]</scope>
    <source>
        <strain evidence="4">So ce56</strain>
    </source>
</reference>
<evidence type="ECO:0000256" key="1">
    <source>
        <dbReference type="ARBA" id="ARBA00023002"/>
    </source>
</evidence>
<proteinExistence type="predicted"/>
<dbReference type="HOGENOM" id="CLU_031191_0_0_7"/>
<dbReference type="eggNOG" id="COG0644">
    <property type="taxonomic scope" value="Bacteria"/>
</dbReference>
<dbReference type="EC" id="1.5.5.1" evidence="3"/>
<feature type="domain" description="FAD-binding" evidence="2">
    <location>
        <begin position="5"/>
        <end position="191"/>
    </location>
</feature>
<dbReference type="InterPro" id="IPR050816">
    <property type="entry name" value="Flavin-dep_Halogenase_NPB"/>
</dbReference>
<accession>A9GGN3</accession>